<keyword evidence="2" id="KW-1133">Transmembrane helix</keyword>
<evidence type="ECO:0000313" key="4">
    <source>
        <dbReference type="Proteomes" id="UP000291933"/>
    </source>
</evidence>
<gene>
    <name evidence="3" type="ORF">ET996_10765</name>
</gene>
<dbReference type="Proteomes" id="UP000291933">
    <property type="component" value="Unassembled WGS sequence"/>
</dbReference>
<keyword evidence="4" id="KW-1185">Reference proteome</keyword>
<evidence type="ECO:0000256" key="2">
    <source>
        <dbReference type="SAM" id="Phobius"/>
    </source>
</evidence>
<feature type="transmembrane region" description="Helical" evidence="2">
    <location>
        <begin position="28"/>
        <end position="52"/>
    </location>
</feature>
<dbReference type="AlphaFoldDB" id="A0A4Q9KJZ6"/>
<comment type="caution">
    <text evidence="3">The sequence shown here is derived from an EMBL/GenBank/DDBJ whole genome shotgun (WGS) entry which is preliminary data.</text>
</comment>
<feature type="compositionally biased region" description="Basic and acidic residues" evidence="1">
    <location>
        <begin position="1"/>
        <end position="10"/>
    </location>
</feature>
<evidence type="ECO:0000256" key="1">
    <source>
        <dbReference type="SAM" id="MobiDB-lite"/>
    </source>
</evidence>
<organism evidence="3 4">
    <name type="scientific">Propioniciclava tarda</name>
    <dbReference type="NCBI Taxonomy" id="433330"/>
    <lineage>
        <taxon>Bacteria</taxon>
        <taxon>Bacillati</taxon>
        <taxon>Actinomycetota</taxon>
        <taxon>Actinomycetes</taxon>
        <taxon>Propionibacteriales</taxon>
        <taxon>Propionibacteriaceae</taxon>
        <taxon>Propioniciclava</taxon>
    </lineage>
</organism>
<accession>A0A4Q9KJZ6</accession>
<keyword evidence="2" id="KW-0812">Transmembrane</keyword>
<reference evidence="3 4" key="1">
    <citation type="submission" date="2019-01" db="EMBL/GenBank/DDBJ databases">
        <title>Lactibacter flavus gen. nov., sp. nov., a novel bacterium of the family Propionibacteriaceae isolated from raw milk and dairy products.</title>
        <authorList>
            <person name="Huptas C."/>
            <person name="Wenning M."/>
            <person name="Breitenwieser F."/>
            <person name="Doll E."/>
            <person name="Von Neubeck M."/>
            <person name="Busse H.-J."/>
            <person name="Scherer S."/>
        </authorList>
    </citation>
    <scope>NUCLEOTIDE SEQUENCE [LARGE SCALE GENOMIC DNA]</scope>
    <source>
        <strain evidence="3 4">DSM 22130</strain>
    </source>
</reference>
<dbReference type="RefSeq" id="WP_131172565.1">
    <property type="nucleotide sequence ID" value="NZ_FXTL01000013.1"/>
</dbReference>
<proteinExistence type="predicted"/>
<sequence>MRVDDGRAEPADGVPQRRQRRAQVDVRTLASGAAWSVPVLAFVAAAPALAALCLPCASFLSTLAYTVTETQITISWADQLCNGQPSIRFLVGTGNNGAGAVYTATGSSSITGPVNNLLTVTFPASAFTASGGSVTIKADKRAFTTATPTSLCV</sequence>
<dbReference type="EMBL" id="SDMR01000013">
    <property type="protein sequence ID" value="TBT94485.1"/>
    <property type="molecule type" value="Genomic_DNA"/>
</dbReference>
<evidence type="ECO:0000313" key="3">
    <source>
        <dbReference type="EMBL" id="TBT94485.1"/>
    </source>
</evidence>
<feature type="region of interest" description="Disordered" evidence="1">
    <location>
        <begin position="1"/>
        <end position="20"/>
    </location>
</feature>
<keyword evidence="2" id="KW-0472">Membrane</keyword>
<protein>
    <submittedName>
        <fullName evidence="3">Uncharacterized protein</fullName>
    </submittedName>
</protein>
<name>A0A4Q9KJZ6_PROTD</name>